<keyword evidence="1" id="KW-0175">Coiled coil</keyword>
<dbReference type="Gene3D" id="3.40.50.300">
    <property type="entry name" value="P-loop containing nucleotide triphosphate hydrolases"/>
    <property type="match status" value="2"/>
</dbReference>
<proteinExistence type="predicted"/>
<gene>
    <name evidence="3" type="ORF">SDC9_43615</name>
</gene>
<dbReference type="AlphaFoldDB" id="A0A644W110"/>
<name>A0A644W110_9ZZZZ</name>
<dbReference type="GO" id="GO:0006302">
    <property type="term" value="P:double-strand break repair"/>
    <property type="evidence" value="ECO:0007669"/>
    <property type="project" value="InterPro"/>
</dbReference>
<feature type="coiled-coil region" evidence="1">
    <location>
        <begin position="553"/>
        <end position="724"/>
    </location>
</feature>
<dbReference type="GO" id="GO:0016887">
    <property type="term" value="F:ATP hydrolysis activity"/>
    <property type="evidence" value="ECO:0007669"/>
    <property type="project" value="InterPro"/>
</dbReference>
<evidence type="ECO:0000259" key="2">
    <source>
        <dbReference type="Pfam" id="PF13476"/>
    </source>
</evidence>
<feature type="coiled-coil region" evidence="1">
    <location>
        <begin position="332"/>
        <end position="503"/>
    </location>
</feature>
<dbReference type="InterPro" id="IPR038729">
    <property type="entry name" value="Rad50/SbcC_AAA"/>
</dbReference>
<organism evidence="3">
    <name type="scientific">bioreactor metagenome</name>
    <dbReference type="NCBI Taxonomy" id="1076179"/>
    <lineage>
        <taxon>unclassified sequences</taxon>
        <taxon>metagenomes</taxon>
        <taxon>ecological metagenomes</taxon>
    </lineage>
</organism>
<dbReference type="PANTHER" id="PTHR32114">
    <property type="entry name" value="ABC TRANSPORTER ABCH.3"/>
    <property type="match status" value="1"/>
</dbReference>
<dbReference type="Pfam" id="PF13476">
    <property type="entry name" value="AAA_23"/>
    <property type="match status" value="1"/>
</dbReference>
<comment type="caution">
    <text evidence="3">The sequence shown here is derived from an EMBL/GenBank/DDBJ whole genome shotgun (WGS) entry which is preliminary data.</text>
</comment>
<protein>
    <recommendedName>
        <fullName evidence="2">Rad50/SbcC-type AAA domain-containing protein</fullName>
    </recommendedName>
</protein>
<dbReference type="PANTHER" id="PTHR32114:SF2">
    <property type="entry name" value="ABC TRANSPORTER ABCH.3"/>
    <property type="match status" value="1"/>
</dbReference>
<feature type="coiled-coil region" evidence="1">
    <location>
        <begin position="771"/>
        <end position="837"/>
    </location>
</feature>
<reference evidence="3" key="1">
    <citation type="submission" date="2019-08" db="EMBL/GenBank/DDBJ databases">
        <authorList>
            <person name="Kucharzyk K."/>
            <person name="Murdoch R.W."/>
            <person name="Higgins S."/>
            <person name="Loffler F."/>
        </authorList>
    </citation>
    <scope>NUCLEOTIDE SEQUENCE</scope>
</reference>
<dbReference type="InterPro" id="IPR027417">
    <property type="entry name" value="P-loop_NTPase"/>
</dbReference>
<sequence length="1044" mass="121187">MKIRKLVITGFGPYAEKQELDFEANLDGKNMFVITGNTGAGKTTIFDAINFALYGEASGSERDGKNLRSDFADKSTPTEVELWFSLRNKDYYIKRSPQYFRAKQRGDGFTESKPSAEIKFGDKTVTGPKEVTKLIEEILGITCEQFKQLVMIPQGEFKKLLNSDSDKKEEIFRKIFGTKVFSDIQQNIKIEANNLKKSIEQIQRDRENRVKSFLCREDDDELRRIINAKDLNIELILSKFEDAVNKDEVEEDLIKKNLKDINLEINNISKELVLANDINKKIDNLEKYKLDLDKLTLLKDEYKTKSIKLENGKKAVTALSFEDKYREKKIALLRVEETLKKSIEDLEKYKKQFENAERNLKIENEKEELKNDLRKKLDEIEKLKEKSLNYQSNKEKLYKLKKESQRIIERIKQIDVDRNNSNDLIKSLLEELESINKLKEEKNTLSIEEIANTSKQEKLNKLLSSLEKYKLESQRHLKGTEFYEKADKEYKEKKKNYEKLEETFRRNQAGILAKDLMEGESCPVCGSIHHPKLAVIEADSINEVAVKEAKVLVDKLYEKRESYYRELTKIQSEINSLKDEAIKPIFIEIFSEENLEDNIEISIDKVSTEIKNNNNNLNKIIKRKQEIEKIVLLESSKLKQKQDIEKYTEELRVELENRNKELLSKEGEVKAQEVNLQNIVNEFKGTIRSVDELEEEQSKINKNLEKLKEDYLKAEKEFNNIKTIYDKENGNKNSLELMVKNSKIELDEALKLFKEKVLQLGFKDYNDYSLSRMAEIEIDSLEKDISKFNIELSNAEKIYNLSLEECKNLNKIDIRNIEEILEVKNNERINLEKSEKEVYLRISQNKKIIGECINYNKLIQQDEERYKTVGKLAKVINGDNPRKISFERYVLAAYFEDIIEAANIRFSQMTCNRFELLRKEELGDKRKGQGLDLEVFDNYTGKSRDVKTLSGGESFKASLSMALGLADVVQSYSGGIQLDTMFIDEGFGTLDPESLDSAIECLIDLQDDGRIVGVISHVQELKDRIETKLEVSSTNKGSKAVFKV</sequence>
<accession>A0A644W110</accession>
<evidence type="ECO:0000313" key="3">
    <source>
        <dbReference type="EMBL" id="MPL97424.1"/>
    </source>
</evidence>
<evidence type="ECO:0000256" key="1">
    <source>
        <dbReference type="SAM" id="Coils"/>
    </source>
</evidence>
<dbReference type="EMBL" id="VSSQ01000555">
    <property type="protein sequence ID" value="MPL97424.1"/>
    <property type="molecule type" value="Genomic_DNA"/>
</dbReference>
<feature type="coiled-coil region" evidence="1">
    <location>
        <begin position="278"/>
        <end position="305"/>
    </location>
</feature>
<dbReference type="SUPFAM" id="SSF52540">
    <property type="entry name" value="P-loop containing nucleoside triphosphate hydrolases"/>
    <property type="match status" value="1"/>
</dbReference>
<feature type="domain" description="Rad50/SbcC-type AAA" evidence="2">
    <location>
        <begin position="5"/>
        <end position="207"/>
    </location>
</feature>
<dbReference type="Pfam" id="PF13558">
    <property type="entry name" value="SbcC_Walker_B"/>
    <property type="match status" value="1"/>
</dbReference>